<dbReference type="CDD" id="cd06223">
    <property type="entry name" value="PRTases_typeI"/>
    <property type="match status" value="1"/>
</dbReference>
<dbReference type="EMBL" id="CAJVPZ010016400">
    <property type="protein sequence ID" value="CAG8673122.1"/>
    <property type="molecule type" value="Genomic_DNA"/>
</dbReference>
<dbReference type="InterPro" id="IPR029057">
    <property type="entry name" value="PRTase-like"/>
</dbReference>
<dbReference type="Proteomes" id="UP000789396">
    <property type="component" value="Unassembled WGS sequence"/>
</dbReference>
<reference evidence="13" key="1">
    <citation type="submission" date="2021-06" db="EMBL/GenBank/DDBJ databases">
        <authorList>
            <person name="Kallberg Y."/>
            <person name="Tangrot J."/>
            <person name="Rosling A."/>
        </authorList>
    </citation>
    <scope>NUCLEOTIDE SEQUENCE</scope>
    <source>
        <strain evidence="13">IN212</strain>
    </source>
</reference>
<evidence type="ECO:0000313" key="13">
    <source>
        <dbReference type="EMBL" id="CAG8673122.1"/>
    </source>
</evidence>
<keyword evidence="14" id="KW-1185">Reference proteome</keyword>
<keyword evidence="6" id="KW-0545">Nucleotide biosynthesis</keyword>
<dbReference type="GO" id="GO:0005524">
    <property type="term" value="F:ATP binding"/>
    <property type="evidence" value="ECO:0007669"/>
    <property type="project" value="UniProtKB-KW"/>
</dbReference>
<evidence type="ECO:0000256" key="2">
    <source>
        <dbReference type="ARBA" id="ARBA00006478"/>
    </source>
</evidence>
<dbReference type="FunFam" id="3.40.50.2020:FF:000014">
    <property type="entry name" value="Ribose-phosphate pyrophosphokinase 1"/>
    <property type="match status" value="1"/>
</dbReference>
<evidence type="ECO:0000259" key="12">
    <source>
        <dbReference type="Pfam" id="PF13793"/>
    </source>
</evidence>
<feature type="non-terminal residue" evidence="13">
    <location>
        <position position="1"/>
    </location>
</feature>
<dbReference type="InterPro" id="IPR005946">
    <property type="entry name" value="Rib-P_diPkinase"/>
</dbReference>
<evidence type="ECO:0000256" key="3">
    <source>
        <dbReference type="ARBA" id="ARBA00013247"/>
    </source>
</evidence>
<comment type="similarity">
    <text evidence="2">Belongs to the ribose-phosphate pyrophosphokinase family.</text>
</comment>
<dbReference type="Pfam" id="PF14572">
    <property type="entry name" value="Pribosyl_synth"/>
    <property type="match status" value="1"/>
</dbReference>
<dbReference type="Gene3D" id="3.40.50.2020">
    <property type="match status" value="2"/>
</dbReference>
<keyword evidence="4" id="KW-0808">Transferase</keyword>
<keyword evidence="5" id="KW-0479">Metal-binding</keyword>
<dbReference type="FunFam" id="3.40.50.2020:FF:000005">
    <property type="entry name" value="Ribose-phosphate pyrophosphokinase 1"/>
    <property type="match status" value="1"/>
</dbReference>
<dbReference type="PROSITE" id="PS00114">
    <property type="entry name" value="PRPP_SYNTHASE"/>
    <property type="match status" value="1"/>
</dbReference>
<dbReference type="NCBIfam" id="TIGR01251">
    <property type="entry name" value="ribP_PPkin"/>
    <property type="match status" value="1"/>
</dbReference>
<dbReference type="PANTHER" id="PTHR10210">
    <property type="entry name" value="RIBOSE-PHOSPHATE DIPHOSPHOKINASE FAMILY MEMBER"/>
    <property type="match status" value="1"/>
</dbReference>
<dbReference type="InterPro" id="IPR000836">
    <property type="entry name" value="PRTase_dom"/>
</dbReference>
<dbReference type="SMART" id="SM01400">
    <property type="entry name" value="Pribosyltran_N"/>
    <property type="match status" value="1"/>
</dbReference>
<comment type="catalytic activity">
    <reaction evidence="11">
        <text>D-ribose 5-phosphate + ATP = 5-phospho-alpha-D-ribose 1-diphosphate + AMP + H(+)</text>
        <dbReference type="Rhea" id="RHEA:15609"/>
        <dbReference type="ChEBI" id="CHEBI:15378"/>
        <dbReference type="ChEBI" id="CHEBI:30616"/>
        <dbReference type="ChEBI" id="CHEBI:58017"/>
        <dbReference type="ChEBI" id="CHEBI:78346"/>
        <dbReference type="ChEBI" id="CHEBI:456215"/>
        <dbReference type="EC" id="2.7.6.1"/>
    </reaction>
</comment>
<dbReference type="Pfam" id="PF13793">
    <property type="entry name" value="Pribosyltran_N"/>
    <property type="match status" value="1"/>
</dbReference>
<comment type="caution">
    <text evidence="13">The sequence shown here is derived from an EMBL/GenBank/DDBJ whole genome shotgun (WGS) entry which is preliminary data.</text>
</comment>
<dbReference type="GO" id="GO:0005737">
    <property type="term" value="C:cytoplasm"/>
    <property type="evidence" value="ECO:0007669"/>
    <property type="project" value="UniProtKB-SubCell"/>
</dbReference>
<dbReference type="GO" id="GO:0004749">
    <property type="term" value="F:ribose phosphate diphosphokinase activity"/>
    <property type="evidence" value="ECO:0007669"/>
    <property type="project" value="UniProtKB-EC"/>
</dbReference>
<accession>A0A9N9EFQ7</accession>
<dbReference type="InterPro" id="IPR029099">
    <property type="entry name" value="Pribosyltran_N"/>
</dbReference>
<evidence type="ECO:0000256" key="7">
    <source>
        <dbReference type="ARBA" id="ARBA00022741"/>
    </source>
</evidence>
<proteinExistence type="inferred from homology"/>
<dbReference type="AlphaFoldDB" id="A0A9N9EFQ7"/>
<gene>
    <name evidence="13" type="ORF">RFULGI_LOCUS9307</name>
</gene>
<evidence type="ECO:0000256" key="6">
    <source>
        <dbReference type="ARBA" id="ARBA00022727"/>
    </source>
</evidence>
<evidence type="ECO:0000256" key="11">
    <source>
        <dbReference type="ARBA" id="ARBA00049535"/>
    </source>
</evidence>
<evidence type="ECO:0000313" key="14">
    <source>
        <dbReference type="Proteomes" id="UP000789396"/>
    </source>
</evidence>
<dbReference type="EC" id="2.7.6.1" evidence="3"/>
<keyword evidence="10" id="KW-0460">Magnesium</keyword>
<protein>
    <recommendedName>
        <fullName evidence="3">ribose-phosphate diphosphokinase</fullName>
        <ecNumber evidence="3">2.7.6.1</ecNumber>
    </recommendedName>
</protein>
<dbReference type="GO" id="GO:0002189">
    <property type="term" value="C:ribose phosphate diphosphokinase complex"/>
    <property type="evidence" value="ECO:0007669"/>
    <property type="project" value="TreeGrafter"/>
</dbReference>
<dbReference type="GO" id="GO:0016301">
    <property type="term" value="F:kinase activity"/>
    <property type="evidence" value="ECO:0007669"/>
    <property type="project" value="UniProtKB-KW"/>
</dbReference>
<evidence type="ECO:0000256" key="1">
    <source>
        <dbReference type="ARBA" id="ARBA00004496"/>
    </source>
</evidence>
<dbReference type="PANTHER" id="PTHR10210:SF36">
    <property type="entry name" value="RIBOSE-PHOSPHATE PYROPHOSPHOKINASE 5"/>
    <property type="match status" value="1"/>
</dbReference>
<evidence type="ECO:0000256" key="5">
    <source>
        <dbReference type="ARBA" id="ARBA00022723"/>
    </source>
</evidence>
<dbReference type="GO" id="GO:0009156">
    <property type="term" value="P:ribonucleoside monophosphate biosynthetic process"/>
    <property type="evidence" value="ECO:0007669"/>
    <property type="project" value="InterPro"/>
</dbReference>
<keyword evidence="8" id="KW-0418">Kinase</keyword>
<dbReference type="InterPro" id="IPR000842">
    <property type="entry name" value="PRib_PP_synth_CS"/>
</dbReference>
<dbReference type="SUPFAM" id="SSF53271">
    <property type="entry name" value="PRTase-like"/>
    <property type="match status" value="2"/>
</dbReference>
<comment type="subcellular location">
    <subcellularLocation>
        <location evidence="1">Cytoplasm</location>
    </subcellularLocation>
</comment>
<keyword evidence="7" id="KW-0547">Nucleotide-binding</keyword>
<feature type="domain" description="Ribose-phosphate pyrophosphokinase N-terminal" evidence="12">
    <location>
        <begin position="1"/>
        <end position="84"/>
    </location>
</feature>
<organism evidence="13 14">
    <name type="scientific">Racocetra fulgida</name>
    <dbReference type="NCBI Taxonomy" id="60492"/>
    <lineage>
        <taxon>Eukaryota</taxon>
        <taxon>Fungi</taxon>
        <taxon>Fungi incertae sedis</taxon>
        <taxon>Mucoromycota</taxon>
        <taxon>Glomeromycotina</taxon>
        <taxon>Glomeromycetes</taxon>
        <taxon>Diversisporales</taxon>
        <taxon>Gigasporaceae</taxon>
        <taxon>Racocetra</taxon>
    </lineage>
</organism>
<dbReference type="GO" id="GO:0000287">
    <property type="term" value="F:magnesium ion binding"/>
    <property type="evidence" value="ECO:0007669"/>
    <property type="project" value="InterPro"/>
</dbReference>
<evidence type="ECO:0000256" key="10">
    <source>
        <dbReference type="ARBA" id="ARBA00022842"/>
    </source>
</evidence>
<sequence>LANNIASRLGLPLGRVTLSKFSNKETNVEIRESVREQDVYIIQSGCGHVNDNFMELLIMISACKIASAAKVTAVIPCFPYARQPDAPFKKDGTPLGYTSGDSSTSITPCTEIKDPLDRIEQNSDSNCTDSSRSGNVIRSIGGADHIMTMDLHDPQFQGFFDIPVDNLYGQPLMIKCIKQNILNWEEAVIVSPDAGGAKRLRVDFALIHKERRSQNKPHKTDMMLVGDVNGKVCILIDDIADTSYTITKAAKILYENGAQKIYAIITHAIMSGDAIQRIQESNIDQIFVSDSVPQDEHLAQCPKMNMFNVAPMFAEAIRRTHNGESVSALFEIMN</sequence>
<name>A0A9N9EFQ7_9GLOM</name>
<evidence type="ECO:0000256" key="4">
    <source>
        <dbReference type="ARBA" id="ARBA00022679"/>
    </source>
</evidence>
<dbReference type="GO" id="GO:0006015">
    <property type="term" value="P:5-phosphoribose 1-diphosphate biosynthetic process"/>
    <property type="evidence" value="ECO:0007669"/>
    <property type="project" value="TreeGrafter"/>
</dbReference>
<evidence type="ECO:0000256" key="9">
    <source>
        <dbReference type="ARBA" id="ARBA00022840"/>
    </source>
</evidence>
<dbReference type="OrthoDB" id="413572at2759"/>
<keyword evidence="9" id="KW-0067">ATP-binding</keyword>
<evidence type="ECO:0000256" key="8">
    <source>
        <dbReference type="ARBA" id="ARBA00022777"/>
    </source>
</evidence>
<dbReference type="GO" id="GO:0006164">
    <property type="term" value="P:purine nucleotide biosynthetic process"/>
    <property type="evidence" value="ECO:0007669"/>
    <property type="project" value="TreeGrafter"/>
</dbReference>